<dbReference type="Pfam" id="PF20014">
    <property type="entry name" value="GAP1-M"/>
    <property type="match status" value="1"/>
</dbReference>
<dbReference type="InterPro" id="IPR045401">
    <property type="entry name" value="GAP1-M"/>
</dbReference>
<feature type="domain" description="GTPase-associated protein 1 middle" evidence="2">
    <location>
        <begin position="148"/>
        <end position="248"/>
    </location>
</feature>
<evidence type="ECO:0000259" key="3">
    <source>
        <dbReference type="Pfam" id="PF20052"/>
    </source>
</evidence>
<dbReference type="AlphaFoldDB" id="A0A5C4J0N9"/>
<feature type="domain" description="GTPase-associated protein 1 N-terminal" evidence="1">
    <location>
        <begin position="3"/>
        <end position="134"/>
    </location>
</feature>
<reference evidence="4 5" key="1">
    <citation type="submission" date="2019-05" db="EMBL/GenBank/DDBJ databases">
        <title>Draft genome sequence of Actinomadura sp. 14C53.</title>
        <authorList>
            <person name="Saricaoglu S."/>
            <person name="Isik K."/>
        </authorList>
    </citation>
    <scope>NUCLEOTIDE SEQUENCE [LARGE SCALE GENOMIC DNA]</scope>
    <source>
        <strain evidence="4 5">14C53</strain>
    </source>
</reference>
<feature type="domain" description="GTPase-associated protein 1-like C-terminal" evidence="3">
    <location>
        <begin position="276"/>
        <end position="785"/>
    </location>
</feature>
<keyword evidence="5" id="KW-1185">Reference proteome</keyword>
<accession>A0A5C4J0N9</accession>
<dbReference type="EMBL" id="VCKW01000401">
    <property type="protein sequence ID" value="TMQ89183.1"/>
    <property type="molecule type" value="Genomic_DNA"/>
</dbReference>
<evidence type="ECO:0000313" key="4">
    <source>
        <dbReference type="EMBL" id="TMQ89183.1"/>
    </source>
</evidence>
<dbReference type="Pfam" id="PF20013">
    <property type="entry name" value="GAP1-N2"/>
    <property type="match status" value="1"/>
</dbReference>
<proteinExistence type="predicted"/>
<sequence>MDFHQLYYTSCRTGLSGYAGYQFNAVTPGVSPEVMHEVEAVSSYEPPGTLGHSPTPEQIEGCPVNLCFVPGPEPIVANVAFTGTDYSGRFGNYFAHALVPASGGTWRGPLPIELWKAPLWTRDAVTGTDLPRLPGPLPTGPLRRDAVDRFLDGTPRRRLLPALLAAVERAALDEERSVVILAADDDEVACWIAAISFLLPPPLVAKVSFATYQFRPSYSRHHVIGTVPGAEIVPDERAFAGFFLFDFTTGEASEVAAGPLPLLLAGTGTVAAEPLWRRARALAAGGELRLADWHPLIAAAALLDGGPGIGPDDLDAACTWLGSNARRLDRDTVGRVGAAALGHDAASPAHMTGLADAAAAAGLDELLALAEGRLVMGHLAQASDPSAPAPRAARLRSARAREQARRGYAQRLAGADAATLVRLLALADAHGVQPDPHTLRGCGSGVVGPRLLRRSDQDDLHDAVRRWPDLRAGTLFHLDQVASADRARVHAVFDAGLDKAVPEAELTALPALHEAALVARGRRDGEPPVDTALAVLSARGPSGRLDEALLTALWPGGWTPDDALALLRGLPDGAAADPVLVPWVEPLLASPSSMDDPVRQKSYGALCALVDGLPLAGLLPPALRDRVEAVAWIHLAEKPLLVTGSGKNATQRYEAGKALVEAYSSPADAPAASPAEDYLLLRLGVLLPTLRHDALARLLVAAHDKIFDTYLDRLNRTIDGERANAVPAAGAAFATLWTAEKDLGAVPVARAIHDVLLRGLPEWRKRDLNAVEREVRRRTGRMAAAQDFQRWRDKHCRRRRWLPGRLSQ</sequence>
<gene>
    <name evidence="4" type="ORF">ETD83_39140</name>
</gene>
<evidence type="ECO:0000313" key="5">
    <source>
        <dbReference type="Proteomes" id="UP000309174"/>
    </source>
</evidence>
<comment type="caution">
    <text evidence="4">The sequence shown here is derived from an EMBL/GenBank/DDBJ whole genome shotgun (WGS) entry which is preliminary data.</text>
</comment>
<dbReference type="Proteomes" id="UP000309174">
    <property type="component" value="Unassembled WGS sequence"/>
</dbReference>
<dbReference type="InterPro" id="IPR045402">
    <property type="entry name" value="GAP1-N2"/>
</dbReference>
<dbReference type="RefSeq" id="WP_138650256.1">
    <property type="nucleotide sequence ID" value="NZ_VCKW01000401.1"/>
</dbReference>
<dbReference type="InterPro" id="IPR049532">
    <property type="entry name" value="GAP1-like_C"/>
</dbReference>
<dbReference type="OrthoDB" id="167038at2"/>
<name>A0A5C4J0N9_9ACTN</name>
<evidence type="ECO:0000259" key="1">
    <source>
        <dbReference type="Pfam" id="PF20013"/>
    </source>
</evidence>
<dbReference type="Pfam" id="PF20052">
    <property type="entry name" value="GAP1-C"/>
    <property type="match status" value="1"/>
</dbReference>
<evidence type="ECO:0000259" key="2">
    <source>
        <dbReference type="Pfam" id="PF20014"/>
    </source>
</evidence>
<protein>
    <submittedName>
        <fullName evidence="4">Uncharacterized protein</fullName>
    </submittedName>
</protein>
<organism evidence="4 5">
    <name type="scientific">Actinomadura soli</name>
    <dbReference type="NCBI Taxonomy" id="2508997"/>
    <lineage>
        <taxon>Bacteria</taxon>
        <taxon>Bacillati</taxon>
        <taxon>Actinomycetota</taxon>
        <taxon>Actinomycetes</taxon>
        <taxon>Streptosporangiales</taxon>
        <taxon>Thermomonosporaceae</taxon>
        <taxon>Actinomadura</taxon>
    </lineage>
</organism>